<feature type="transmembrane region" description="Helical" evidence="4">
    <location>
        <begin position="12"/>
        <end position="32"/>
    </location>
</feature>
<keyword evidence="4" id="KW-0812">Transmembrane</keyword>
<dbReference type="EMBL" id="CP068570">
    <property type="protein sequence ID" value="QQZ49615.1"/>
    <property type="molecule type" value="Genomic_DNA"/>
</dbReference>
<name>A0A974P3C3_9CAUL</name>
<keyword evidence="4" id="KW-0472">Membrane</keyword>
<sequence length="172" mass="18649">MVIAPESPANYAVHIGLTGAYLAILASVLFQLTSGDVGARLDFDATPARRKPPGVAPPDPALARLVALLETERVWEEEGLSLRGLAAKVGLPEYRLRRLIHEELGHRNFNALLHEHRIAEACRQLSDPALARTPILTIALSVGYASVNTFNRGFREILGSPSEWRAAALAAK</sequence>
<reference evidence="6" key="1">
    <citation type="submission" date="2021-01" db="EMBL/GenBank/DDBJ databases">
        <title>Genome sequence of Phenylobacterium sp. 20VBR1 isolated from a valley glaceir, Ny-Alesund, Svalbard.</title>
        <authorList>
            <person name="Thomas F.A."/>
            <person name="Krishnan K.P."/>
            <person name="Sinha R.K."/>
        </authorList>
    </citation>
    <scope>NUCLEOTIDE SEQUENCE</scope>
    <source>
        <strain evidence="6">20VBR1</strain>
    </source>
</reference>
<evidence type="ECO:0000259" key="5">
    <source>
        <dbReference type="PROSITE" id="PS01124"/>
    </source>
</evidence>
<dbReference type="AlphaFoldDB" id="A0A974P3C3"/>
<dbReference type="SMART" id="SM00342">
    <property type="entry name" value="HTH_ARAC"/>
    <property type="match status" value="1"/>
</dbReference>
<dbReference type="SUPFAM" id="SSF46689">
    <property type="entry name" value="Homeodomain-like"/>
    <property type="match status" value="1"/>
</dbReference>
<dbReference type="InterPro" id="IPR018060">
    <property type="entry name" value="HTH_AraC"/>
</dbReference>
<dbReference type="Pfam" id="PF12833">
    <property type="entry name" value="HTH_18"/>
    <property type="match status" value="1"/>
</dbReference>
<evidence type="ECO:0000256" key="2">
    <source>
        <dbReference type="ARBA" id="ARBA00023125"/>
    </source>
</evidence>
<evidence type="ECO:0000313" key="6">
    <source>
        <dbReference type="EMBL" id="QQZ49615.1"/>
    </source>
</evidence>
<dbReference type="PANTHER" id="PTHR43280:SF29">
    <property type="entry name" value="ARAC-FAMILY TRANSCRIPTIONAL REGULATOR"/>
    <property type="match status" value="1"/>
</dbReference>
<keyword evidence="4" id="KW-1133">Transmembrane helix</keyword>
<keyword evidence="3" id="KW-0804">Transcription</keyword>
<evidence type="ECO:0000256" key="4">
    <source>
        <dbReference type="SAM" id="Phobius"/>
    </source>
</evidence>
<evidence type="ECO:0000256" key="3">
    <source>
        <dbReference type="ARBA" id="ARBA00023163"/>
    </source>
</evidence>
<dbReference type="InterPro" id="IPR009057">
    <property type="entry name" value="Homeodomain-like_sf"/>
</dbReference>
<dbReference type="GO" id="GO:0043565">
    <property type="term" value="F:sequence-specific DNA binding"/>
    <property type="evidence" value="ECO:0007669"/>
    <property type="project" value="InterPro"/>
</dbReference>
<dbReference type="PANTHER" id="PTHR43280">
    <property type="entry name" value="ARAC-FAMILY TRANSCRIPTIONAL REGULATOR"/>
    <property type="match status" value="1"/>
</dbReference>
<dbReference type="PROSITE" id="PS01124">
    <property type="entry name" value="HTH_ARAC_FAMILY_2"/>
    <property type="match status" value="1"/>
</dbReference>
<dbReference type="Gene3D" id="1.10.10.60">
    <property type="entry name" value="Homeodomain-like"/>
    <property type="match status" value="1"/>
</dbReference>
<dbReference type="GO" id="GO:0003700">
    <property type="term" value="F:DNA-binding transcription factor activity"/>
    <property type="evidence" value="ECO:0007669"/>
    <property type="project" value="InterPro"/>
</dbReference>
<gene>
    <name evidence="6" type="ORF">JKL49_22305</name>
</gene>
<keyword evidence="1" id="KW-0805">Transcription regulation</keyword>
<protein>
    <submittedName>
        <fullName evidence="6">Helix-turn-helix transcriptional regulator</fullName>
    </submittedName>
</protein>
<accession>A0A974P3C3</accession>
<feature type="domain" description="HTH araC/xylS-type" evidence="5">
    <location>
        <begin position="63"/>
        <end position="167"/>
    </location>
</feature>
<keyword evidence="2" id="KW-0238">DNA-binding</keyword>
<proteinExistence type="predicted"/>
<evidence type="ECO:0000256" key="1">
    <source>
        <dbReference type="ARBA" id="ARBA00023015"/>
    </source>
</evidence>
<organism evidence="6">
    <name type="scientific">Phenylobacterium glaciei</name>
    <dbReference type="NCBI Taxonomy" id="2803784"/>
    <lineage>
        <taxon>Bacteria</taxon>
        <taxon>Pseudomonadati</taxon>
        <taxon>Pseudomonadota</taxon>
        <taxon>Alphaproteobacteria</taxon>
        <taxon>Caulobacterales</taxon>
        <taxon>Caulobacteraceae</taxon>
        <taxon>Phenylobacterium</taxon>
    </lineage>
</organism>